<feature type="domain" description="HTH luxR-type" evidence="2">
    <location>
        <begin position="153"/>
        <end position="210"/>
    </location>
</feature>
<dbReference type="GO" id="GO:0006355">
    <property type="term" value="P:regulation of DNA-templated transcription"/>
    <property type="evidence" value="ECO:0007669"/>
    <property type="project" value="InterPro"/>
</dbReference>
<dbReference type="PANTHER" id="PTHR43214">
    <property type="entry name" value="TWO-COMPONENT RESPONSE REGULATOR"/>
    <property type="match status" value="1"/>
</dbReference>
<dbReference type="Gene3D" id="3.40.50.2300">
    <property type="match status" value="1"/>
</dbReference>
<comment type="caution">
    <text evidence="3">The sequence shown here is derived from an EMBL/GenBank/DDBJ whole genome shotgun (WGS) entry which is preliminary data.</text>
</comment>
<gene>
    <name evidence="3" type="ORF">FHW18_002079</name>
</gene>
<evidence type="ECO:0000313" key="4">
    <source>
        <dbReference type="Proteomes" id="UP000542125"/>
    </source>
</evidence>
<accession>A0A7Y9IUM7</accession>
<dbReference type="SMART" id="SM00421">
    <property type="entry name" value="HTH_LUXR"/>
    <property type="match status" value="1"/>
</dbReference>
<evidence type="ECO:0000259" key="2">
    <source>
        <dbReference type="SMART" id="SM00421"/>
    </source>
</evidence>
<dbReference type="EMBL" id="JACBYR010000001">
    <property type="protein sequence ID" value="NYE82808.1"/>
    <property type="molecule type" value="Genomic_DNA"/>
</dbReference>
<dbReference type="SUPFAM" id="SSF46894">
    <property type="entry name" value="C-terminal effector domain of the bipartite response regulators"/>
    <property type="match status" value="1"/>
</dbReference>
<sequence>MRTVILIEEHPIQFHGLEQLISDMDGDWQTTGCTAAELKDPAKIAAADLVLYSIPRFDMGLQTAMPIVRAMRTDKPTLLMCEDPADITAWEPLPPHVRGSIPTASSVALIRAAMKLVISGGQCFPQHRPDLVEHAPAEQTRDELGPVEHERALLGLTKRQYDVLVHFSRGATIEDVGAAMNISLATARSHAHSLYKAMQVSGKTEAVFAAVALGATLSWFPTAQSLPRAPASRPHYVDHAPATGHGYQQLSLF</sequence>
<dbReference type="PANTHER" id="PTHR43214:SF43">
    <property type="entry name" value="TWO-COMPONENT RESPONSE REGULATOR"/>
    <property type="match status" value="1"/>
</dbReference>
<keyword evidence="1 3" id="KW-0238">DNA-binding</keyword>
<dbReference type="InterPro" id="IPR039420">
    <property type="entry name" value="WalR-like"/>
</dbReference>
<keyword evidence="4" id="KW-1185">Reference proteome</keyword>
<reference evidence="3 4" key="1">
    <citation type="submission" date="2020-07" db="EMBL/GenBank/DDBJ databases">
        <title>Genomic Encyclopedia of Type Strains, Phase IV (KMG-V): Genome sequencing to study the core and pangenomes of soil and plant-associated prokaryotes.</title>
        <authorList>
            <person name="Whitman W."/>
        </authorList>
    </citation>
    <scope>NUCLEOTIDE SEQUENCE [LARGE SCALE GENOMIC DNA]</scope>
    <source>
        <strain evidence="3 4">SAS40</strain>
    </source>
</reference>
<name>A0A7Y9IUM7_9BURK</name>
<protein>
    <submittedName>
        <fullName evidence="3">DNA-binding NarL/FixJ family response regulator</fullName>
    </submittedName>
</protein>
<dbReference type="InterPro" id="IPR000792">
    <property type="entry name" value="Tscrpt_reg_LuxR_C"/>
</dbReference>
<dbReference type="AlphaFoldDB" id="A0A7Y9IUM7"/>
<proteinExistence type="predicted"/>
<evidence type="ECO:0000313" key="3">
    <source>
        <dbReference type="EMBL" id="NYE82808.1"/>
    </source>
</evidence>
<organism evidence="3 4">
    <name type="scientific">Pigmentiphaga litoralis</name>
    <dbReference type="NCBI Taxonomy" id="516702"/>
    <lineage>
        <taxon>Bacteria</taxon>
        <taxon>Pseudomonadati</taxon>
        <taxon>Pseudomonadota</taxon>
        <taxon>Betaproteobacteria</taxon>
        <taxon>Burkholderiales</taxon>
        <taxon>Alcaligenaceae</taxon>
        <taxon>Pigmentiphaga</taxon>
    </lineage>
</organism>
<dbReference type="InterPro" id="IPR016032">
    <property type="entry name" value="Sig_transdc_resp-reg_C-effctor"/>
</dbReference>
<dbReference type="Proteomes" id="UP000542125">
    <property type="component" value="Unassembled WGS sequence"/>
</dbReference>
<dbReference type="RefSeq" id="WP_179585978.1">
    <property type="nucleotide sequence ID" value="NZ_JACBYR010000001.1"/>
</dbReference>
<dbReference type="Pfam" id="PF00196">
    <property type="entry name" value="GerE"/>
    <property type="match status" value="1"/>
</dbReference>
<dbReference type="GO" id="GO:0003677">
    <property type="term" value="F:DNA binding"/>
    <property type="evidence" value="ECO:0007669"/>
    <property type="project" value="UniProtKB-KW"/>
</dbReference>
<evidence type="ECO:0000256" key="1">
    <source>
        <dbReference type="ARBA" id="ARBA00023125"/>
    </source>
</evidence>